<protein>
    <submittedName>
        <fullName evidence="11">Ferric siderophore transport system, biopolymer transport protein ExbB</fullName>
    </submittedName>
</protein>
<feature type="transmembrane region" description="Helical" evidence="9">
    <location>
        <begin position="111"/>
        <end position="131"/>
    </location>
</feature>
<dbReference type="PANTHER" id="PTHR30625:SF15">
    <property type="entry name" value="BIOPOLYMER TRANSPORT PROTEIN EXBB"/>
    <property type="match status" value="1"/>
</dbReference>
<dbReference type="InterPro" id="IPR050790">
    <property type="entry name" value="ExbB/TolQ_transport"/>
</dbReference>
<evidence type="ECO:0000256" key="1">
    <source>
        <dbReference type="ARBA" id="ARBA00004651"/>
    </source>
</evidence>
<dbReference type="AlphaFoldDB" id="A0A1W1C0F2"/>
<dbReference type="InterPro" id="IPR002898">
    <property type="entry name" value="MotA_ExbB_proton_chnl"/>
</dbReference>
<name>A0A1W1C0F2_9ZZZZ</name>
<keyword evidence="7 9" id="KW-1133">Transmembrane helix</keyword>
<accession>A0A1W1C0F2</accession>
<evidence type="ECO:0000256" key="2">
    <source>
        <dbReference type="ARBA" id="ARBA00010442"/>
    </source>
</evidence>
<evidence type="ECO:0000256" key="6">
    <source>
        <dbReference type="ARBA" id="ARBA00022927"/>
    </source>
</evidence>
<keyword evidence="5 9" id="KW-0812">Transmembrane</keyword>
<comment type="subcellular location">
    <subcellularLocation>
        <location evidence="1">Cell membrane</location>
        <topology evidence="1">Multi-pass membrane protein</topology>
    </subcellularLocation>
</comment>
<reference evidence="11" key="1">
    <citation type="submission" date="2016-10" db="EMBL/GenBank/DDBJ databases">
        <authorList>
            <person name="de Groot N.N."/>
        </authorList>
    </citation>
    <scope>NUCLEOTIDE SEQUENCE</scope>
</reference>
<dbReference type="NCBIfam" id="TIGR02805">
    <property type="entry name" value="exbB2"/>
    <property type="match status" value="1"/>
</dbReference>
<evidence type="ECO:0000256" key="3">
    <source>
        <dbReference type="ARBA" id="ARBA00022448"/>
    </source>
</evidence>
<keyword evidence="6" id="KW-0653">Protein transport</keyword>
<evidence type="ECO:0000256" key="4">
    <source>
        <dbReference type="ARBA" id="ARBA00022475"/>
    </source>
</evidence>
<evidence type="ECO:0000256" key="9">
    <source>
        <dbReference type="SAM" id="Phobius"/>
    </source>
</evidence>
<dbReference type="Pfam" id="PF01618">
    <property type="entry name" value="MotA_ExbB"/>
    <property type="match status" value="1"/>
</dbReference>
<gene>
    <name evidence="11" type="ORF">MNB_SV-6-1396</name>
</gene>
<feature type="transmembrane region" description="Helical" evidence="9">
    <location>
        <begin position="71"/>
        <end position="91"/>
    </location>
</feature>
<dbReference type="PANTHER" id="PTHR30625">
    <property type="entry name" value="PROTEIN TOLQ"/>
    <property type="match status" value="1"/>
</dbReference>
<evidence type="ECO:0000313" key="11">
    <source>
        <dbReference type="EMBL" id="SFV59318.1"/>
    </source>
</evidence>
<sequence>MEMLLQIDQIKDIVDYGIIGVLIFMSMITFAFAVERVLFYRSVELSHYTHKLALELDLTKRLGTIATIGSNAPYIGLLGTVLAIILTFYIIGDKQNDIDTGEIMKHLALALKATAAGLVVAIPATVIYNALLSRVDRLIAQWEILQDEMGSMR</sequence>
<dbReference type="GO" id="GO:0017038">
    <property type="term" value="P:protein import"/>
    <property type="evidence" value="ECO:0007669"/>
    <property type="project" value="TreeGrafter"/>
</dbReference>
<keyword evidence="4" id="KW-1003">Cell membrane</keyword>
<evidence type="ECO:0000256" key="7">
    <source>
        <dbReference type="ARBA" id="ARBA00022989"/>
    </source>
</evidence>
<evidence type="ECO:0000256" key="5">
    <source>
        <dbReference type="ARBA" id="ARBA00022692"/>
    </source>
</evidence>
<evidence type="ECO:0000259" key="10">
    <source>
        <dbReference type="Pfam" id="PF01618"/>
    </source>
</evidence>
<proteinExistence type="inferred from homology"/>
<organism evidence="11">
    <name type="scientific">hydrothermal vent metagenome</name>
    <dbReference type="NCBI Taxonomy" id="652676"/>
    <lineage>
        <taxon>unclassified sequences</taxon>
        <taxon>metagenomes</taxon>
        <taxon>ecological metagenomes</taxon>
    </lineage>
</organism>
<feature type="transmembrane region" description="Helical" evidence="9">
    <location>
        <begin position="13"/>
        <end position="34"/>
    </location>
</feature>
<comment type="similarity">
    <text evidence="2">Belongs to the ExbB/TolQ family.</text>
</comment>
<keyword evidence="3" id="KW-0813">Transport</keyword>
<feature type="domain" description="MotA/TolQ/ExbB proton channel" evidence="10">
    <location>
        <begin position="56"/>
        <end position="143"/>
    </location>
</feature>
<keyword evidence="8 9" id="KW-0472">Membrane</keyword>
<dbReference type="EMBL" id="FPHC01000051">
    <property type="protein sequence ID" value="SFV59318.1"/>
    <property type="molecule type" value="Genomic_DNA"/>
</dbReference>
<evidence type="ECO:0000256" key="8">
    <source>
        <dbReference type="ARBA" id="ARBA00023136"/>
    </source>
</evidence>
<dbReference type="InterPro" id="IPR014172">
    <property type="entry name" value="TonB_ExbB_2"/>
</dbReference>
<dbReference type="GO" id="GO:0055085">
    <property type="term" value="P:transmembrane transport"/>
    <property type="evidence" value="ECO:0007669"/>
    <property type="project" value="InterPro"/>
</dbReference>
<dbReference type="GO" id="GO:0005886">
    <property type="term" value="C:plasma membrane"/>
    <property type="evidence" value="ECO:0007669"/>
    <property type="project" value="UniProtKB-SubCell"/>
</dbReference>